<feature type="domain" description="ABC transmembrane type-1" evidence="9">
    <location>
        <begin position="27"/>
        <end position="221"/>
    </location>
</feature>
<dbReference type="AlphaFoldDB" id="A0A375I7G5"/>
<feature type="transmembrane region" description="Helical" evidence="8">
    <location>
        <begin position="202"/>
        <end position="225"/>
    </location>
</feature>
<organism evidence="10 11">
    <name type="scientific">Propionibacterium ruminifibrarum</name>
    <dbReference type="NCBI Taxonomy" id="1962131"/>
    <lineage>
        <taxon>Bacteria</taxon>
        <taxon>Bacillati</taxon>
        <taxon>Actinomycetota</taxon>
        <taxon>Actinomycetes</taxon>
        <taxon>Propionibacteriales</taxon>
        <taxon>Propionibacteriaceae</taxon>
        <taxon>Propionibacterium</taxon>
    </lineage>
</organism>
<dbReference type="PANTHER" id="PTHR30450">
    <property type="entry name" value="ABC TRANSPORTER PERMEASE"/>
    <property type="match status" value="1"/>
</dbReference>
<dbReference type="Pfam" id="PF00528">
    <property type="entry name" value="BPD_transp_1"/>
    <property type="match status" value="1"/>
</dbReference>
<accession>A0A375I7G5</accession>
<keyword evidence="6 8" id="KW-1133">Transmembrane helix</keyword>
<keyword evidence="7 8" id="KW-0472">Membrane</keyword>
<comment type="similarity">
    <text evidence="2">Belongs to the binding-protein-dependent transport system permease family. CysTW subfamily.</text>
</comment>
<dbReference type="PANTHER" id="PTHR30450:SF1">
    <property type="entry name" value="D-METHIONINE TRANSPORT SYSTEM PERMEASE PROTEIN METI-RELATED"/>
    <property type="match status" value="1"/>
</dbReference>
<feature type="transmembrane region" description="Helical" evidence="8">
    <location>
        <begin position="160"/>
        <end position="182"/>
    </location>
</feature>
<keyword evidence="3 8" id="KW-0813">Transport</keyword>
<comment type="subcellular location">
    <subcellularLocation>
        <location evidence="1 8">Cell membrane</location>
        <topology evidence="1 8">Multi-pass membrane protein</topology>
    </subcellularLocation>
</comment>
<dbReference type="Gene3D" id="1.10.3720.10">
    <property type="entry name" value="MetI-like"/>
    <property type="match status" value="1"/>
</dbReference>
<dbReference type="InterPro" id="IPR000515">
    <property type="entry name" value="MetI-like"/>
</dbReference>
<dbReference type="GO" id="GO:0005886">
    <property type="term" value="C:plasma membrane"/>
    <property type="evidence" value="ECO:0007669"/>
    <property type="project" value="UniProtKB-SubCell"/>
</dbReference>
<protein>
    <submittedName>
        <fullName evidence="10">Binding-protein-dependent transport system inner membrane component</fullName>
    </submittedName>
</protein>
<keyword evidence="4" id="KW-1003">Cell membrane</keyword>
<evidence type="ECO:0000256" key="8">
    <source>
        <dbReference type="RuleBase" id="RU363032"/>
    </source>
</evidence>
<dbReference type="SUPFAM" id="SSF161098">
    <property type="entry name" value="MetI-like"/>
    <property type="match status" value="1"/>
</dbReference>
<sequence>MIDWLTNAAHVLLPNVSSRPGDLWDATVETCYMTAVSALIAGVLGIILGTLLVVVDRRGILPHPVLYWVLDKLVNLFRSIPFVILIALVGPLTRILTGTTIGTTAALVPLVIGTVPFYARQIQNAVLEVDPGVIEAAQAMGSGPMEIIFRVYLREARPGIIRVSALTIISLIGLTTMAGIVGGGGLGDLAISRGYNRFQTDVTIVCTLVILVLVYVSQAIADFLVKRVTH</sequence>
<evidence type="ECO:0000256" key="5">
    <source>
        <dbReference type="ARBA" id="ARBA00022692"/>
    </source>
</evidence>
<dbReference type="Proteomes" id="UP000265962">
    <property type="component" value="Unassembled WGS sequence"/>
</dbReference>
<name>A0A375I7G5_9ACTN</name>
<feature type="transmembrane region" description="Helical" evidence="8">
    <location>
        <begin position="32"/>
        <end position="55"/>
    </location>
</feature>
<dbReference type="FunFam" id="1.10.3720.10:FF:000002">
    <property type="entry name" value="D-methionine ABC transporter permease MetI"/>
    <property type="match status" value="1"/>
</dbReference>
<evidence type="ECO:0000313" key="10">
    <source>
        <dbReference type="EMBL" id="SPF69476.1"/>
    </source>
</evidence>
<dbReference type="CDD" id="cd06261">
    <property type="entry name" value="TM_PBP2"/>
    <property type="match status" value="1"/>
</dbReference>
<dbReference type="InterPro" id="IPR051322">
    <property type="entry name" value="AA_ABC_Transporter_Permease"/>
</dbReference>
<dbReference type="OrthoDB" id="9793490at2"/>
<dbReference type="RefSeq" id="WP_119716556.1">
    <property type="nucleotide sequence ID" value="NZ_OMOH01000014.1"/>
</dbReference>
<evidence type="ECO:0000313" key="11">
    <source>
        <dbReference type="Proteomes" id="UP000265962"/>
    </source>
</evidence>
<reference evidence="11" key="1">
    <citation type="submission" date="2018-02" db="EMBL/GenBank/DDBJ databases">
        <authorList>
            <person name="Hornung B."/>
        </authorList>
    </citation>
    <scope>NUCLEOTIDE SEQUENCE [LARGE SCALE GENOMIC DNA]</scope>
</reference>
<evidence type="ECO:0000259" key="9">
    <source>
        <dbReference type="PROSITE" id="PS50928"/>
    </source>
</evidence>
<evidence type="ECO:0000256" key="1">
    <source>
        <dbReference type="ARBA" id="ARBA00004651"/>
    </source>
</evidence>
<dbReference type="PROSITE" id="PS50928">
    <property type="entry name" value="ABC_TM1"/>
    <property type="match status" value="1"/>
</dbReference>
<feature type="transmembrane region" description="Helical" evidence="8">
    <location>
        <begin position="101"/>
        <end position="119"/>
    </location>
</feature>
<gene>
    <name evidence="10" type="ORF">PROPJV5_2459</name>
</gene>
<evidence type="ECO:0000256" key="6">
    <source>
        <dbReference type="ARBA" id="ARBA00022989"/>
    </source>
</evidence>
<feature type="transmembrane region" description="Helical" evidence="8">
    <location>
        <begin position="76"/>
        <end position="95"/>
    </location>
</feature>
<evidence type="ECO:0000256" key="7">
    <source>
        <dbReference type="ARBA" id="ARBA00023136"/>
    </source>
</evidence>
<keyword evidence="5 8" id="KW-0812">Transmembrane</keyword>
<evidence type="ECO:0000256" key="4">
    <source>
        <dbReference type="ARBA" id="ARBA00022475"/>
    </source>
</evidence>
<proteinExistence type="inferred from homology"/>
<evidence type="ECO:0000256" key="3">
    <source>
        <dbReference type="ARBA" id="ARBA00022448"/>
    </source>
</evidence>
<evidence type="ECO:0000256" key="2">
    <source>
        <dbReference type="ARBA" id="ARBA00007069"/>
    </source>
</evidence>
<keyword evidence="11" id="KW-1185">Reference proteome</keyword>
<dbReference type="GO" id="GO:0048473">
    <property type="term" value="P:D-methionine transmembrane transport"/>
    <property type="evidence" value="ECO:0007669"/>
    <property type="project" value="TreeGrafter"/>
</dbReference>
<dbReference type="EMBL" id="OMOH01000014">
    <property type="protein sequence ID" value="SPF69476.1"/>
    <property type="molecule type" value="Genomic_DNA"/>
</dbReference>
<dbReference type="InterPro" id="IPR035906">
    <property type="entry name" value="MetI-like_sf"/>
</dbReference>